<comment type="caution">
    <text evidence="1">The sequence shown here is derived from an EMBL/GenBank/DDBJ whole genome shotgun (WGS) entry which is preliminary data.</text>
</comment>
<sequence>MSFLDVLNDDVVAIILTLLSPPDASRLAVVSRKAYTYAMPRVLSEVDLGSVGTIAARLRQELPVGAAQMFSFCSFMLSDAPRRLPYLKSLTIRRCAFLGYVPIPNESDSLVTMLVDILNGATNLAKLLVEGAHKLAKEPRLLDLMSIPSSPIQDITITEIPARALGNFTLLRPRKVTIRNIHPDEERELLSPFSHIPQTVEHLVILDPQGILDVYGFGASWPSVQILNIMSTIRASVLPAAFPNLRSLQLRSSVFLPEQDCILSDNTWQSLDYVNTDSTFAIPCHTRWLALDSHYSWQRNDLLPLLAMSSPVILSFWLDTPHITTSLKPLLHNLKYLHVGWESDNFYGMSLAVSEQRTGAASWLTSRLQPFNGLSILGVSVYVSVLLGADAQDAVFSLASAVSACFSSVQYVGVLVDRYTWCPSGPSMAPEFNSADVELPYVWFRVVPCLEDGRSRLERLTAVEGRKAHRHLIAQPLES</sequence>
<reference evidence="1" key="1">
    <citation type="submission" date="2020-11" db="EMBL/GenBank/DDBJ databases">
        <authorList>
            <person name="Koelle M."/>
            <person name="Horta M.A.C."/>
            <person name="Nowrousian M."/>
            <person name="Ohm R.A."/>
            <person name="Benz P."/>
            <person name="Pilgard A."/>
        </authorList>
    </citation>
    <scope>NUCLEOTIDE SEQUENCE</scope>
    <source>
        <strain evidence="1">FPRL280</strain>
    </source>
</reference>
<dbReference type="AlphaFoldDB" id="A0A8H7NTL4"/>
<organism evidence="1 2">
    <name type="scientific">Rhodonia placenta</name>
    <dbReference type="NCBI Taxonomy" id="104341"/>
    <lineage>
        <taxon>Eukaryota</taxon>
        <taxon>Fungi</taxon>
        <taxon>Dikarya</taxon>
        <taxon>Basidiomycota</taxon>
        <taxon>Agaricomycotina</taxon>
        <taxon>Agaricomycetes</taxon>
        <taxon>Polyporales</taxon>
        <taxon>Adustoporiaceae</taxon>
        <taxon>Rhodonia</taxon>
    </lineage>
</organism>
<evidence type="ECO:0000313" key="2">
    <source>
        <dbReference type="Proteomes" id="UP000639403"/>
    </source>
</evidence>
<accession>A0A8H7NTL4</accession>
<proteinExistence type="predicted"/>
<evidence type="ECO:0000313" key="1">
    <source>
        <dbReference type="EMBL" id="KAF9802837.1"/>
    </source>
</evidence>
<dbReference type="EMBL" id="JADOXO010000549">
    <property type="protein sequence ID" value="KAF9802837.1"/>
    <property type="molecule type" value="Genomic_DNA"/>
</dbReference>
<gene>
    <name evidence="1" type="ORF">IEO21_09813</name>
</gene>
<evidence type="ECO:0008006" key="3">
    <source>
        <dbReference type="Google" id="ProtNLM"/>
    </source>
</evidence>
<protein>
    <recommendedName>
        <fullName evidence="3">F-box domain-containing protein</fullName>
    </recommendedName>
</protein>
<name>A0A8H7NTL4_9APHY</name>
<reference evidence="1" key="2">
    <citation type="journal article" name="Front. Microbiol.">
        <title>Degradative Capacity of Two Strains of Rhodonia placenta: From Phenotype to Genotype.</title>
        <authorList>
            <person name="Kolle M."/>
            <person name="Horta M.A.C."/>
            <person name="Nowrousian M."/>
            <person name="Ohm R.A."/>
            <person name="Benz J.P."/>
            <person name="Pilgard A."/>
        </authorList>
    </citation>
    <scope>NUCLEOTIDE SEQUENCE</scope>
    <source>
        <strain evidence="1">FPRL280</strain>
    </source>
</reference>
<dbReference type="Proteomes" id="UP000639403">
    <property type="component" value="Unassembled WGS sequence"/>
</dbReference>